<dbReference type="EMBL" id="JARTLI010000012">
    <property type="protein sequence ID" value="MED5051919.1"/>
    <property type="molecule type" value="Genomic_DNA"/>
</dbReference>
<proteinExistence type="predicted"/>
<evidence type="ECO:0000259" key="1">
    <source>
        <dbReference type="SMART" id="SM00849"/>
    </source>
</evidence>
<dbReference type="InterPro" id="IPR036866">
    <property type="entry name" value="RibonucZ/Hydroxyglut_hydro"/>
</dbReference>
<sequence>MKLIRINHHCYYFQGAVNIGYVCDGEVGILIDAGLDQGAMRKVLNQLDQERLPLTHLLITHAHADHYGGAAYLQNKRNIYTMAPVLEEAILRNPVLEPIYLFQGNWPTLDMRNKFLEGEAIRIDEVVSEGVWDIQGIQINSIALPGHSYYQLGYQIHDVLYAGDAFFGRETLQKHKIPYLVDADQTLQTLKCLLEWPVKRAVPGHGAYEEDAEELIRQNIAWHQRVLESMEDVIKNAPDGLSHEQLVREMCTRWEIETSRLSSWVLYRTAITGYLLKLVKDEKAVLSIQRHALWIAPYEKRTV</sequence>
<dbReference type="RefSeq" id="WP_044744183.1">
    <property type="nucleotide sequence ID" value="NZ_JAHSSG010000012.1"/>
</dbReference>
<protein>
    <submittedName>
        <fullName evidence="3">MBL fold metallo-hydrolase</fullName>
    </submittedName>
</protein>
<dbReference type="InterPro" id="IPR050855">
    <property type="entry name" value="NDM-1-like"/>
</dbReference>
<dbReference type="CDD" id="cd07743">
    <property type="entry name" value="metallo-hydrolase-like_MBL-fold"/>
    <property type="match status" value="1"/>
</dbReference>
<dbReference type="EMBL" id="JAQOTG010000011">
    <property type="protein sequence ID" value="MDE8564575.1"/>
    <property type="molecule type" value="Genomic_DNA"/>
</dbReference>
<feature type="domain" description="Metallo-beta-lactamase" evidence="1">
    <location>
        <begin position="16"/>
        <end position="205"/>
    </location>
</feature>
<comment type="caution">
    <text evidence="3">The sequence shown here is derived from an EMBL/GenBank/DDBJ whole genome shotgun (WGS) entry which is preliminary data.</text>
</comment>
<dbReference type="InterPro" id="IPR001279">
    <property type="entry name" value="Metallo-B-lactamas"/>
</dbReference>
<organism evidence="3 5">
    <name type="scientific">Anoxybacteroides rupiense</name>
    <dbReference type="NCBI Taxonomy" id="311460"/>
    <lineage>
        <taxon>Bacteria</taxon>
        <taxon>Bacillati</taxon>
        <taxon>Bacillota</taxon>
        <taxon>Bacilli</taxon>
        <taxon>Bacillales</taxon>
        <taxon>Anoxybacillaceae</taxon>
        <taxon>Anoxybacteroides</taxon>
    </lineage>
</organism>
<evidence type="ECO:0000313" key="3">
    <source>
        <dbReference type="EMBL" id="MED5051919.1"/>
    </source>
</evidence>
<dbReference type="Proteomes" id="UP001339962">
    <property type="component" value="Unassembled WGS sequence"/>
</dbReference>
<dbReference type="PANTHER" id="PTHR42951">
    <property type="entry name" value="METALLO-BETA-LACTAMASE DOMAIN-CONTAINING"/>
    <property type="match status" value="1"/>
</dbReference>
<dbReference type="Proteomes" id="UP001213979">
    <property type="component" value="Unassembled WGS sequence"/>
</dbReference>
<dbReference type="AlphaFoldDB" id="A0ABD5IW71"/>
<evidence type="ECO:0000313" key="4">
    <source>
        <dbReference type="Proteomes" id="UP001213979"/>
    </source>
</evidence>
<reference evidence="3 5" key="2">
    <citation type="submission" date="2023-03" db="EMBL/GenBank/DDBJ databases">
        <title>Bacillus Genome Sequencing.</title>
        <authorList>
            <person name="Dunlap C."/>
        </authorList>
    </citation>
    <scope>NUCLEOTIDE SEQUENCE [LARGE SCALE GENOMIC DNA]</scope>
    <source>
        <strain evidence="3 5">NRS-38</strain>
    </source>
</reference>
<keyword evidence="4" id="KW-1185">Reference proteome</keyword>
<dbReference type="Gene3D" id="3.60.15.10">
    <property type="entry name" value="Ribonuclease Z/Hydroxyacylglutathione hydrolase-like"/>
    <property type="match status" value="1"/>
</dbReference>
<dbReference type="SMART" id="SM00849">
    <property type="entry name" value="Lactamase_B"/>
    <property type="match status" value="1"/>
</dbReference>
<accession>A0ABD5IW71</accession>
<gene>
    <name evidence="3" type="ORF">P9850_08620</name>
    <name evidence="2" type="ORF">PNH38_11915</name>
</gene>
<evidence type="ECO:0000313" key="5">
    <source>
        <dbReference type="Proteomes" id="UP001339962"/>
    </source>
</evidence>
<name>A0ABD5IW71_9BACL</name>
<dbReference type="SUPFAM" id="SSF56281">
    <property type="entry name" value="Metallo-hydrolase/oxidoreductase"/>
    <property type="match status" value="1"/>
</dbReference>
<evidence type="ECO:0000313" key="2">
    <source>
        <dbReference type="EMBL" id="MDE8564575.1"/>
    </source>
</evidence>
<dbReference type="Pfam" id="PF00753">
    <property type="entry name" value="Lactamase_B"/>
    <property type="match status" value="1"/>
</dbReference>
<dbReference type="PANTHER" id="PTHR42951:SF14">
    <property type="entry name" value="METALLO-BETA-LACTAMASE SUPERFAMILY PROTEIN"/>
    <property type="match status" value="1"/>
</dbReference>
<reference evidence="2 4" key="1">
    <citation type="submission" date="2023-01" db="EMBL/GenBank/DDBJ databases">
        <title>Genome-based reclassification of Anoxybacillus geothermalis as a later heterotypic synonym of Anoxybacillus rupiensis.</title>
        <authorList>
            <person name="Inan Bektas K."/>
            <person name="Canakci S."/>
            <person name="Belduz A.A."/>
            <person name="Guler H.H."/>
        </authorList>
    </citation>
    <scope>NUCLEOTIDE SEQUENCE [LARGE SCALE GENOMIC DNA]</scope>
    <source>
        <strain evidence="2 4">DSM 17127</strain>
    </source>
</reference>